<feature type="region of interest" description="Disordered" evidence="1">
    <location>
        <begin position="73"/>
        <end position="113"/>
    </location>
</feature>
<dbReference type="AlphaFoldDB" id="A0AAJ0H0V9"/>
<dbReference type="Proteomes" id="UP001273166">
    <property type="component" value="Unassembled WGS sequence"/>
</dbReference>
<evidence type="ECO:0000256" key="1">
    <source>
        <dbReference type="SAM" id="MobiDB-lite"/>
    </source>
</evidence>
<organism evidence="2 3">
    <name type="scientific">Chaetomium strumarium</name>
    <dbReference type="NCBI Taxonomy" id="1170767"/>
    <lineage>
        <taxon>Eukaryota</taxon>
        <taxon>Fungi</taxon>
        <taxon>Dikarya</taxon>
        <taxon>Ascomycota</taxon>
        <taxon>Pezizomycotina</taxon>
        <taxon>Sordariomycetes</taxon>
        <taxon>Sordariomycetidae</taxon>
        <taxon>Sordariales</taxon>
        <taxon>Chaetomiaceae</taxon>
        <taxon>Chaetomium</taxon>
    </lineage>
</organism>
<gene>
    <name evidence="2" type="ORF">B0T15DRAFT_516430</name>
</gene>
<dbReference type="GeneID" id="87887083"/>
<protein>
    <submittedName>
        <fullName evidence="2">Uncharacterized protein</fullName>
    </submittedName>
</protein>
<reference evidence="2" key="1">
    <citation type="journal article" date="2023" name="Mol. Phylogenet. Evol.">
        <title>Genome-scale phylogeny and comparative genomics of the fungal order Sordariales.</title>
        <authorList>
            <person name="Hensen N."/>
            <person name="Bonometti L."/>
            <person name="Westerberg I."/>
            <person name="Brannstrom I.O."/>
            <person name="Guillou S."/>
            <person name="Cros-Aarteil S."/>
            <person name="Calhoun S."/>
            <person name="Haridas S."/>
            <person name="Kuo A."/>
            <person name="Mondo S."/>
            <person name="Pangilinan J."/>
            <person name="Riley R."/>
            <person name="LaButti K."/>
            <person name="Andreopoulos B."/>
            <person name="Lipzen A."/>
            <person name="Chen C."/>
            <person name="Yan M."/>
            <person name="Daum C."/>
            <person name="Ng V."/>
            <person name="Clum A."/>
            <person name="Steindorff A."/>
            <person name="Ohm R.A."/>
            <person name="Martin F."/>
            <person name="Silar P."/>
            <person name="Natvig D.O."/>
            <person name="Lalanne C."/>
            <person name="Gautier V."/>
            <person name="Ament-Velasquez S.L."/>
            <person name="Kruys A."/>
            <person name="Hutchinson M.I."/>
            <person name="Powell A.J."/>
            <person name="Barry K."/>
            <person name="Miller A.N."/>
            <person name="Grigoriev I.V."/>
            <person name="Debuchy R."/>
            <person name="Gladieux P."/>
            <person name="Hiltunen Thoren M."/>
            <person name="Johannesson H."/>
        </authorList>
    </citation>
    <scope>NUCLEOTIDE SEQUENCE</scope>
    <source>
        <strain evidence="2">CBS 333.67</strain>
    </source>
</reference>
<proteinExistence type="predicted"/>
<dbReference type="EMBL" id="JAUDZG010000001">
    <property type="protein sequence ID" value="KAK3309761.1"/>
    <property type="molecule type" value="Genomic_DNA"/>
</dbReference>
<accession>A0AAJ0H0V9</accession>
<sequence length="232" mass="26227">MKLVKLNTALIAAALQQHEETGTPVSFNTLFHPESSAPELTRPSEKPYFFKHWLPLILHTRERTISLTHTTNANATLPRNPNHPPHQSPNQTPHGRNRSLPPGGAPQPIIPREPHDELAPVLAPTFPAEGLFLRLDECSPNDGAGPLVLRNVEDVLLKLVTSVRARNALVHLLDSVDENENGFELFCLPFDDRMAADREYRVFYRPGDSRVYTISQYRWYRAWRFQGGGEAE</sequence>
<dbReference type="RefSeq" id="XP_062725541.1">
    <property type="nucleotide sequence ID" value="XM_062868254.1"/>
</dbReference>
<reference evidence="2" key="2">
    <citation type="submission" date="2023-06" db="EMBL/GenBank/DDBJ databases">
        <authorList>
            <consortium name="Lawrence Berkeley National Laboratory"/>
            <person name="Mondo S.J."/>
            <person name="Hensen N."/>
            <person name="Bonometti L."/>
            <person name="Westerberg I."/>
            <person name="Brannstrom I.O."/>
            <person name="Guillou S."/>
            <person name="Cros-Aarteil S."/>
            <person name="Calhoun S."/>
            <person name="Haridas S."/>
            <person name="Kuo A."/>
            <person name="Pangilinan J."/>
            <person name="Riley R."/>
            <person name="Labutti K."/>
            <person name="Andreopoulos B."/>
            <person name="Lipzen A."/>
            <person name="Chen C."/>
            <person name="Yanf M."/>
            <person name="Daum C."/>
            <person name="Ng V."/>
            <person name="Clum A."/>
            <person name="Steindorff A."/>
            <person name="Ohm R."/>
            <person name="Martin F."/>
            <person name="Silar P."/>
            <person name="Natvig D."/>
            <person name="Lalanne C."/>
            <person name="Gautier V."/>
            <person name="Ament-Velasquez S.L."/>
            <person name="Kruys A."/>
            <person name="Hutchinson M.I."/>
            <person name="Powell A.J."/>
            <person name="Barry K."/>
            <person name="Miller A.N."/>
            <person name="Grigoriev I.V."/>
            <person name="Debuchy R."/>
            <person name="Gladieux P."/>
            <person name="Thoren M.H."/>
            <person name="Johannesson H."/>
        </authorList>
    </citation>
    <scope>NUCLEOTIDE SEQUENCE</scope>
    <source>
        <strain evidence="2">CBS 333.67</strain>
    </source>
</reference>
<comment type="caution">
    <text evidence="2">The sequence shown here is derived from an EMBL/GenBank/DDBJ whole genome shotgun (WGS) entry which is preliminary data.</text>
</comment>
<evidence type="ECO:0000313" key="2">
    <source>
        <dbReference type="EMBL" id="KAK3309761.1"/>
    </source>
</evidence>
<name>A0AAJ0H0V9_9PEZI</name>
<evidence type="ECO:0000313" key="3">
    <source>
        <dbReference type="Proteomes" id="UP001273166"/>
    </source>
</evidence>
<keyword evidence="3" id="KW-1185">Reference proteome</keyword>